<organism evidence="1">
    <name type="scientific">Pyrodinium bahamense</name>
    <dbReference type="NCBI Taxonomy" id="73915"/>
    <lineage>
        <taxon>Eukaryota</taxon>
        <taxon>Sar</taxon>
        <taxon>Alveolata</taxon>
        <taxon>Dinophyceae</taxon>
        <taxon>Gonyaulacales</taxon>
        <taxon>Pyrocystaceae</taxon>
        <taxon>Pyrodinium</taxon>
    </lineage>
</organism>
<dbReference type="AlphaFoldDB" id="A0A7S0A6Y0"/>
<gene>
    <name evidence="1" type="ORF">PBAH0796_LOCUS10362</name>
</gene>
<name>A0A7S0A6Y0_9DINO</name>
<dbReference type="EMBL" id="HBEG01017210">
    <property type="protein sequence ID" value="CAD8354995.1"/>
    <property type="molecule type" value="Transcribed_RNA"/>
</dbReference>
<accession>A0A7S0A6Y0</accession>
<reference evidence="1" key="1">
    <citation type="submission" date="2021-01" db="EMBL/GenBank/DDBJ databases">
        <authorList>
            <person name="Corre E."/>
            <person name="Pelletier E."/>
            <person name="Niang G."/>
            <person name="Scheremetjew M."/>
            <person name="Finn R."/>
            <person name="Kale V."/>
            <person name="Holt S."/>
            <person name="Cochrane G."/>
            <person name="Meng A."/>
            <person name="Brown T."/>
            <person name="Cohen L."/>
        </authorList>
    </citation>
    <scope>NUCLEOTIDE SEQUENCE</scope>
    <source>
        <strain evidence="1">Pbaha01</strain>
    </source>
</reference>
<protein>
    <submittedName>
        <fullName evidence="1">Uncharacterized protein</fullName>
    </submittedName>
</protein>
<proteinExistence type="predicted"/>
<sequence>MPATCSLPIPLWLTEVTRSSLGRRGESLVVDSLIPSRGPMQIQTILRQTALDNACGIVRARLCRSMCHAPATGGCAVPAFSWVQTRFAIAALRRASANGPRQLEGAVVSFRKDGWPMVRLNVDTPLAPASEVLPSAAAPHMPASGAAACVVPARPCAVSQGPLIRGQRVLVGRHGEGAGEGWAVLELLPSEPKKRRCIHPTRAAGLCRNCPRRKDGSQGLRARTLATAAQGLLPFLQRGAGLVVFERGAHR</sequence>
<evidence type="ECO:0000313" key="1">
    <source>
        <dbReference type="EMBL" id="CAD8354995.1"/>
    </source>
</evidence>